<protein>
    <submittedName>
        <fullName evidence="1">Uncharacterized protein</fullName>
    </submittedName>
</protein>
<dbReference type="Proteomes" id="UP000000268">
    <property type="component" value="Plasmid pREB1"/>
</dbReference>
<keyword evidence="1" id="KW-0614">Plasmid</keyword>
<gene>
    <name evidence="1" type="ordered locus">AM1_A0034</name>
</gene>
<dbReference type="OrthoDB" id="9851071at2"/>
<dbReference type="HOGENOM" id="CLU_197261_0_0_3"/>
<dbReference type="AlphaFoldDB" id="A8ZK43"/>
<geneLocation type="plasmid" evidence="1 2">
    <name>pREB1</name>
</geneLocation>
<organism evidence="1 2">
    <name type="scientific">Acaryochloris marina (strain MBIC 11017)</name>
    <dbReference type="NCBI Taxonomy" id="329726"/>
    <lineage>
        <taxon>Bacteria</taxon>
        <taxon>Bacillati</taxon>
        <taxon>Cyanobacteriota</taxon>
        <taxon>Cyanophyceae</taxon>
        <taxon>Acaryochloridales</taxon>
        <taxon>Acaryochloridaceae</taxon>
        <taxon>Acaryochloris</taxon>
    </lineage>
</organism>
<proteinExistence type="predicted"/>
<dbReference type="EMBL" id="CP000838">
    <property type="protein sequence ID" value="ABW31543.1"/>
    <property type="molecule type" value="Genomic_DNA"/>
</dbReference>
<keyword evidence="2" id="KW-1185">Reference proteome</keyword>
<reference evidence="1 2" key="1">
    <citation type="journal article" date="2008" name="Proc. Natl. Acad. Sci. U.S.A.">
        <title>Niche adaptation and genome expansion in the chlorophyll d-producing cyanobacterium Acaryochloris marina.</title>
        <authorList>
            <person name="Swingley W.D."/>
            <person name="Chen M."/>
            <person name="Cheung P.C."/>
            <person name="Conrad A.L."/>
            <person name="Dejesa L.C."/>
            <person name="Hao J."/>
            <person name="Honchak B.M."/>
            <person name="Karbach L.E."/>
            <person name="Kurdoglu A."/>
            <person name="Lahiri S."/>
            <person name="Mastrian S.D."/>
            <person name="Miyashita H."/>
            <person name="Page L."/>
            <person name="Ramakrishna P."/>
            <person name="Satoh S."/>
            <person name="Sattley W.M."/>
            <person name="Shimada Y."/>
            <person name="Taylor H.L."/>
            <person name="Tomo T."/>
            <person name="Tsuchiya T."/>
            <person name="Wang Z.T."/>
            <person name="Raymond J."/>
            <person name="Mimuro M."/>
            <person name="Blankenship R.E."/>
            <person name="Touchman J.W."/>
        </authorList>
    </citation>
    <scope>NUCLEOTIDE SEQUENCE [LARGE SCALE GENOMIC DNA]</scope>
    <source>
        <strain evidence="2">MBIC 11017</strain>
        <plasmid evidence="2">Plasmid pREB1</plasmid>
    </source>
</reference>
<evidence type="ECO:0000313" key="2">
    <source>
        <dbReference type="Proteomes" id="UP000000268"/>
    </source>
</evidence>
<accession>A8ZK43</accession>
<dbReference type="RefSeq" id="WP_012166546.1">
    <property type="nucleotide sequence ID" value="NC_009926.1"/>
</dbReference>
<evidence type="ECO:0000313" key="1">
    <source>
        <dbReference type="EMBL" id="ABW31543.1"/>
    </source>
</evidence>
<name>A8ZK43_ACAM1</name>
<dbReference type="KEGG" id="amr:AM1_A0034"/>
<sequence>MAFPKRFVLHDDGSFVKDFDLNQQKLTMTKDQTEAQSLTLLEALEVVERLGSLASKRLVVKGFEGVNRLW</sequence>